<gene>
    <name evidence="1" type="ORF">AVDCRST_MAG81-1477</name>
</gene>
<reference evidence="1" key="1">
    <citation type="submission" date="2020-02" db="EMBL/GenBank/DDBJ databases">
        <authorList>
            <person name="Meier V. D."/>
        </authorList>
    </citation>
    <scope>NUCLEOTIDE SEQUENCE</scope>
    <source>
        <strain evidence="1">AVDCRST_MAG81</strain>
    </source>
</reference>
<name>A0A6J4V5Y5_9CYAN</name>
<protein>
    <submittedName>
        <fullName evidence="1">Uncharacterized protein</fullName>
    </submittedName>
</protein>
<evidence type="ECO:0000313" key="1">
    <source>
        <dbReference type="EMBL" id="CAA9569994.1"/>
    </source>
</evidence>
<accession>A0A6J4V5Y5</accession>
<sequence>MDRLQIDVNGKTVFKMKDGDIDPRNTSITNEQTELIKKALSDPASLKGSVKISQGNQVLLHVRDGRVLIDGVGLSKQSAKVEVKTPESPSQGLYERFSEGVKPNGLQATKDIAANALEAGVKREQVLDMLKSHDPSYQKLTQAQGAKVAGQTLEKMVDAAGVKLMQEQMPQQQQSQQVKSSKPLKV</sequence>
<proteinExistence type="predicted"/>
<organism evidence="1">
    <name type="scientific">uncultured Synechococcales cyanobacterium</name>
    <dbReference type="NCBI Taxonomy" id="1936017"/>
    <lineage>
        <taxon>Bacteria</taxon>
        <taxon>Bacillati</taxon>
        <taxon>Cyanobacteriota</taxon>
        <taxon>Cyanophyceae</taxon>
        <taxon>Synechococcales</taxon>
        <taxon>environmental samples</taxon>
    </lineage>
</organism>
<dbReference type="AlphaFoldDB" id="A0A6J4V5Y5"/>
<dbReference type="EMBL" id="CADCWO010000086">
    <property type="protein sequence ID" value="CAA9569994.1"/>
    <property type="molecule type" value="Genomic_DNA"/>
</dbReference>